<keyword evidence="5" id="KW-1185">Reference proteome</keyword>
<feature type="signal peptide" evidence="2">
    <location>
        <begin position="1"/>
        <end position="23"/>
    </location>
</feature>
<dbReference type="EMBL" id="CP016171">
    <property type="protein sequence ID" value="ANN72327.1"/>
    <property type="molecule type" value="Genomic_DNA"/>
</dbReference>
<dbReference type="KEGG" id="bbro:BAU06_13915"/>
<sequence length="327" mass="34728">MGPSWKLKHVFAAAAAMAGLAMAAPSWADYPERPVSVVVGFPAGGSADPFARLFGQELSKKWGQPVVVENKAGANAMIGTNYVAKSAPDGYTLLVALGNHTMNPAMYKNMQFDTAKDFAPIALLALAPNVLVVRNNFPAQNFQEFLEVLKKNPGKFTYASSGNGGTPHLAGVLFSQKTDTSILHVPYKGAAPAIADLMGGTVDMSFATLSSALPQIKAGKIRALAITYDKRVPQLPDVPSLDELGVKGVNIATWYGFLAPAGTPPKIIEKIHTDLAEIAARPAVQEQLTTMLGSVIISEGPKQFQQRIDTELAEWDGVIKKAGVTLN</sequence>
<evidence type="ECO:0000313" key="4">
    <source>
        <dbReference type="EMBL" id="ANN72327.1"/>
    </source>
</evidence>
<dbReference type="InterPro" id="IPR005064">
    <property type="entry name" value="BUG"/>
</dbReference>
<evidence type="ECO:0008006" key="7">
    <source>
        <dbReference type="Google" id="ProtNLM"/>
    </source>
</evidence>
<proteinExistence type="inferred from homology"/>
<evidence type="ECO:0000313" key="6">
    <source>
        <dbReference type="Proteomes" id="UP000092213"/>
    </source>
</evidence>
<dbReference type="Gene3D" id="3.40.190.150">
    <property type="entry name" value="Bordetella uptake gene, domain 1"/>
    <property type="match status" value="1"/>
</dbReference>
<comment type="similarity">
    <text evidence="1">Belongs to the UPF0065 (bug) family.</text>
</comment>
<accession>A0A193FHN7</accession>
<reference evidence="5 6" key="1">
    <citation type="submission" date="2016-06" db="EMBL/GenBank/DDBJ databases">
        <title>Complete genome sequences of Bordetella bronchialis and Bordetella flabilis.</title>
        <authorList>
            <person name="LiPuma J.J."/>
            <person name="Spilker T."/>
        </authorList>
    </citation>
    <scope>NUCLEOTIDE SEQUENCE [LARGE SCALE GENOMIC DNA]</scope>
    <source>
        <strain evidence="4 6">AU17976</strain>
        <strain evidence="3 5">AU3182</strain>
    </source>
</reference>
<evidence type="ECO:0000256" key="2">
    <source>
        <dbReference type="SAM" id="SignalP"/>
    </source>
</evidence>
<dbReference type="AlphaFoldDB" id="A0A193FHN7"/>
<gene>
    <name evidence="3" type="ORF">BAU06_13915</name>
    <name evidence="4" type="ORF">BAU08_14100</name>
</gene>
<dbReference type="RefSeq" id="WP_066350065.1">
    <property type="nucleotide sequence ID" value="NZ_CBCSFJ010000006.1"/>
</dbReference>
<dbReference type="InterPro" id="IPR042100">
    <property type="entry name" value="Bug_dom1"/>
</dbReference>
<keyword evidence="2" id="KW-0732">Signal</keyword>
<evidence type="ECO:0000313" key="3">
    <source>
        <dbReference type="EMBL" id="ANN67247.1"/>
    </source>
</evidence>
<dbReference type="PANTHER" id="PTHR42928">
    <property type="entry name" value="TRICARBOXYLATE-BINDING PROTEIN"/>
    <property type="match status" value="1"/>
</dbReference>
<name>A0A193FHN7_9BORD</name>
<dbReference type="Proteomes" id="UP000091897">
    <property type="component" value="Chromosome"/>
</dbReference>
<feature type="chain" id="PRO_5008258153" description="ABC transporter substrate-binding protein" evidence="2">
    <location>
        <begin position="24"/>
        <end position="327"/>
    </location>
</feature>
<evidence type="ECO:0000313" key="5">
    <source>
        <dbReference type="Proteomes" id="UP000091897"/>
    </source>
</evidence>
<dbReference type="Pfam" id="PF03401">
    <property type="entry name" value="TctC"/>
    <property type="match status" value="1"/>
</dbReference>
<dbReference type="EMBL" id="CP016170">
    <property type="protein sequence ID" value="ANN67247.1"/>
    <property type="molecule type" value="Genomic_DNA"/>
</dbReference>
<dbReference type="STRING" id="463025.BAU08_14100"/>
<dbReference type="PIRSF" id="PIRSF017082">
    <property type="entry name" value="YflP"/>
    <property type="match status" value="1"/>
</dbReference>
<organism evidence="4 6">
    <name type="scientific">Bordetella bronchialis</name>
    <dbReference type="NCBI Taxonomy" id="463025"/>
    <lineage>
        <taxon>Bacteria</taxon>
        <taxon>Pseudomonadati</taxon>
        <taxon>Pseudomonadota</taxon>
        <taxon>Betaproteobacteria</taxon>
        <taxon>Burkholderiales</taxon>
        <taxon>Alcaligenaceae</taxon>
        <taxon>Bordetella</taxon>
    </lineage>
</organism>
<dbReference type="Proteomes" id="UP000092213">
    <property type="component" value="Chromosome"/>
</dbReference>
<evidence type="ECO:0000256" key="1">
    <source>
        <dbReference type="ARBA" id="ARBA00006987"/>
    </source>
</evidence>
<protein>
    <recommendedName>
        <fullName evidence="7">ABC transporter substrate-binding protein</fullName>
    </recommendedName>
</protein>
<dbReference type="SUPFAM" id="SSF53850">
    <property type="entry name" value="Periplasmic binding protein-like II"/>
    <property type="match status" value="1"/>
</dbReference>
<dbReference type="OrthoDB" id="8627937at2"/>
<dbReference type="Gene3D" id="3.40.190.10">
    <property type="entry name" value="Periplasmic binding protein-like II"/>
    <property type="match status" value="1"/>
</dbReference>
<dbReference type="PANTHER" id="PTHR42928:SF5">
    <property type="entry name" value="BLR1237 PROTEIN"/>
    <property type="match status" value="1"/>
</dbReference>
<dbReference type="CDD" id="cd13578">
    <property type="entry name" value="PBP2_Bug27"/>
    <property type="match status" value="1"/>
</dbReference>